<dbReference type="WBParaSite" id="SCUD_0001905701-mRNA-1">
    <property type="protein sequence ID" value="SCUD_0001905701-mRNA-1"/>
    <property type="gene ID" value="SCUD_0001905701"/>
</dbReference>
<name>A0A183KVG1_9TREM</name>
<reference evidence="1 2" key="2">
    <citation type="submission" date="2018-11" db="EMBL/GenBank/DDBJ databases">
        <authorList>
            <consortium name="Pathogen Informatics"/>
        </authorList>
    </citation>
    <scope>NUCLEOTIDE SEQUENCE [LARGE SCALE GENOMIC DNA]</scope>
    <source>
        <strain evidence="1">Dakar</strain>
        <strain evidence="2">Dakar, Senegal</strain>
    </source>
</reference>
<dbReference type="AlphaFoldDB" id="A0A183KVG1"/>
<dbReference type="Proteomes" id="UP000279833">
    <property type="component" value="Unassembled WGS sequence"/>
</dbReference>
<protein>
    <submittedName>
        <fullName evidence="1 3">Uncharacterized protein</fullName>
    </submittedName>
</protein>
<gene>
    <name evidence="1" type="ORF">SCUD_LOCUS19054</name>
</gene>
<sequence>MNLPVRNFTAISAINTTSDIELNIIQCILRSSLKNDMATGKIIKFAISNMSISKSQ</sequence>
<dbReference type="EMBL" id="UZAK01041901">
    <property type="protein sequence ID" value="VDP67912.1"/>
    <property type="molecule type" value="Genomic_DNA"/>
</dbReference>
<evidence type="ECO:0000313" key="1">
    <source>
        <dbReference type="EMBL" id="VDP67912.1"/>
    </source>
</evidence>
<keyword evidence="2" id="KW-1185">Reference proteome</keyword>
<reference evidence="3" key="1">
    <citation type="submission" date="2016-06" db="UniProtKB">
        <authorList>
            <consortium name="WormBaseParasite"/>
        </authorList>
    </citation>
    <scope>IDENTIFICATION</scope>
</reference>
<accession>A0A183KVG1</accession>
<organism evidence="3">
    <name type="scientific">Schistosoma curassoni</name>
    <dbReference type="NCBI Taxonomy" id="6186"/>
    <lineage>
        <taxon>Eukaryota</taxon>
        <taxon>Metazoa</taxon>
        <taxon>Spiralia</taxon>
        <taxon>Lophotrochozoa</taxon>
        <taxon>Platyhelminthes</taxon>
        <taxon>Trematoda</taxon>
        <taxon>Digenea</taxon>
        <taxon>Strigeidida</taxon>
        <taxon>Schistosomatoidea</taxon>
        <taxon>Schistosomatidae</taxon>
        <taxon>Schistosoma</taxon>
    </lineage>
</organism>
<proteinExistence type="predicted"/>
<evidence type="ECO:0000313" key="3">
    <source>
        <dbReference type="WBParaSite" id="SCUD_0001905701-mRNA-1"/>
    </source>
</evidence>
<evidence type="ECO:0000313" key="2">
    <source>
        <dbReference type="Proteomes" id="UP000279833"/>
    </source>
</evidence>